<comment type="caution">
    <text evidence="2">The sequence shown here is derived from an EMBL/GenBank/DDBJ whole genome shotgun (WGS) entry which is preliminary data.</text>
</comment>
<gene>
    <name evidence="2" type="ORF">MEUPH1_LOCUS20984</name>
</gene>
<dbReference type="Proteomes" id="UP001160148">
    <property type="component" value="Unassembled WGS sequence"/>
</dbReference>
<organism evidence="2 3">
    <name type="scientific">Macrosiphum euphorbiae</name>
    <name type="common">potato aphid</name>
    <dbReference type="NCBI Taxonomy" id="13131"/>
    <lineage>
        <taxon>Eukaryota</taxon>
        <taxon>Metazoa</taxon>
        <taxon>Ecdysozoa</taxon>
        <taxon>Arthropoda</taxon>
        <taxon>Hexapoda</taxon>
        <taxon>Insecta</taxon>
        <taxon>Pterygota</taxon>
        <taxon>Neoptera</taxon>
        <taxon>Paraneoptera</taxon>
        <taxon>Hemiptera</taxon>
        <taxon>Sternorrhyncha</taxon>
        <taxon>Aphidomorpha</taxon>
        <taxon>Aphidoidea</taxon>
        <taxon>Aphididae</taxon>
        <taxon>Macrosiphini</taxon>
        <taxon>Macrosiphum</taxon>
    </lineage>
</organism>
<keyword evidence="3" id="KW-1185">Reference proteome</keyword>
<feature type="compositionally biased region" description="Basic and acidic residues" evidence="1">
    <location>
        <begin position="51"/>
        <end position="63"/>
    </location>
</feature>
<dbReference type="AlphaFoldDB" id="A0AAV0XCV8"/>
<dbReference type="EMBL" id="CARXXK010000004">
    <property type="protein sequence ID" value="CAI6366394.1"/>
    <property type="molecule type" value="Genomic_DNA"/>
</dbReference>
<evidence type="ECO:0000256" key="1">
    <source>
        <dbReference type="SAM" id="MobiDB-lite"/>
    </source>
</evidence>
<evidence type="ECO:0000313" key="3">
    <source>
        <dbReference type="Proteomes" id="UP001160148"/>
    </source>
</evidence>
<accession>A0AAV0XCV8</accession>
<feature type="region of interest" description="Disordered" evidence="1">
    <location>
        <begin position="32"/>
        <end position="84"/>
    </location>
</feature>
<proteinExistence type="predicted"/>
<sequence>MYIIQSTAKAYNILFAITPYTRAGGGKGLRAAAPEQNLYTPAEPPLSPPRRLNEGIRGPDDRGNPPPPQTFFRSTFARTVRPLQ</sequence>
<name>A0AAV0XCV8_9HEMI</name>
<reference evidence="2 3" key="1">
    <citation type="submission" date="2023-01" db="EMBL/GenBank/DDBJ databases">
        <authorList>
            <person name="Whitehead M."/>
        </authorList>
    </citation>
    <scope>NUCLEOTIDE SEQUENCE [LARGE SCALE GENOMIC DNA]</scope>
</reference>
<evidence type="ECO:0000313" key="2">
    <source>
        <dbReference type="EMBL" id="CAI6366394.1"/>
    </source>
</evidence>
<protein>
    <submittedName>
        <fullName evidence="2">Uncharacterized protein</fullName>
    </submittedName>
</protein>